<evidence type="ECO:0000313" key="13">
    <source>
        <dbReference type="Proteomes" id="UP000028501"/>
    </source>
</evidence>
<reference evidence="12 13" key="1">
    <citation type="submission" date="2013-07" db="EMBL/GenBank/DDBJ databases">
        <title>Genome of Archaeoglobus fulgidus.</title>
        <authorList>
            <person name="Fiebig A."/>
            <person name="Birkeland N.-K."/>
        </authorList>
    </citation>
    <scope>NUCLEOTIDE SEQUENCE [LARGE SCALE GENOMIC DNA]</scope>
    <source>
        <strain evidence="12 13">DSM 8774</strain>
    </source>
</reference>
<evidence type="ECO:0000256" key="1">
    <source>
        <dbReference type="ARBA" id="ARBA00004141"/>
    </source>
</evidence>
<evidence type="ECO:0000256" key="7">
    <source>
        <dbReference type="ARBA" id="ARBA00023098"/>
    </source>
</evidence>
<evidence type="ECO:0000256" key="8">
    <source>
        <dbReference type="ARBA" id="ARBA00023136"/>
    </source>
</evidence>
<dbReference type="KEGG" id="afg:AFULGI_00023120"/>
<organism evidence="12 13">
    <name type="scientific">Archaeoglobus fulgidus DSM 8774</name>
    <dbReference type="NCBI Taxonomy" id="1344584"/>
    <lineage>
        <taxon>Archaea</taxon>
        <taxon>Methanobacteriati</taxon>
        <taxon>Methanobacteriota</taxon>
        <taxon>Archaeoglobi</taxon>
        <taxon>Archaeoglobales</taxon>
        <taxon>Archaeoglobaceae</taxon>
        <taxon>Archaeoglobus</taxon>
    </lineage>
</organism>
<dbReference type="Proteomes" id="UP000028501">
    <property type="component" value="Chromosome"/>
</dbReference>
<name>A0A075WIM5_ARCFL</name>
<evidence type="ECO:0000256" key="10">
    <source>
        <dbReference type="ARBA" id="ARBA00023264"/>
    </source>
</evidence>
<comment type="similarity">
    <text evidence="2">Belongs to the CDP-alcohol phosphatidyltransferase class-I family.</text>
</comment>
<evidence type="ECO:0000256" key="3">
    <source>
        <dbReference type="ARBA" id="ARBA00022516"/>
    </source>
</evidence>
<dbReference type="GeneID" id="24795793"/>
<dbReference type="EC" id="2.7.8.8" evidence="12"/>
<dbReference type="HOGENOM" id="CLU_049944_3_1_2"/>
<feature type="transmembrane region" description="Helical" evidence="11">
    <location>
        <begin position="139"/>
        <end position="159"/>
    </location>
</feature>
<dbReference type="Gene3D" id="1.20.120.1760">
    <property type="match status" value="1"/>
</dbReference>
<dbReference type="GO" id="GO:0003882">
    <property type="term" value="F:CDP-diacylglycerol-serine O-phosphatidyltransferase activity"/>
    <property type="evidence" value="ECO:0007669"/>
    <property type="project" value="UniProtKB-EC"/>
</dbReference>
<dbReference type="GO" id="GO:0008654">
    <property type="term" value="P:phospholipid biosynthetic process"/>
    <property type="evidence" value="ECO:0007669"/>
    <property type="project" value="UniProtKB-KW"/>
</dbReference>
<keyword evidence="7" id="KW-0443">Lipid metabolism</keyword>
<proteinExistence type="inferred from homology"/>
<sequence length="221" mass="24578">MRVFREVSLADSLSVLNALFGFTAVAYLLLYGIRVESYALFYLSTFSDGLDGFIAKKTEKSPFGKELDSLADSISFGVFPASLLVKYDANLFPFAALFLAFSILRLARFNVLNVEDFIGVPTLVSALAVTSLVRLDAGYGWAAVAAFLLSFLMVCDVRYPRVRDAFALLVVGFVLISAIFFAEMCYAILLLVGVYITLPIIGEGVRFWRERRLKRLLSKQE</sequence>
<dbReference type="GO" id="GO:0016020">
    <property type="term" value="C:membrane"/>
    <property type="evidence" value="ECO:0007669"/>
    <property type="project" value="UniProtKB-SubCell"/>
</dbReference>
<keyword evidence="5 11" id="KW-0812">Transmembrane</keyword>
<keyword evidence="3" id="KW-0444">Lipid biosynthesis</keyword>
<feature type="transmembrane region" description="Helical" evidence="11">
    <location>
        <begin position="188"/>
        <end position="208"/>
    </location>
</feature>
<evidence type="ECO:0000256" key="9">
    <source>
        <dbReference type="ARBA" id="ARBA00023209"/>
    </source>
</evidence>
<evidence type="ECO:0000256" key="5">
    <source>
        <dbReference type="ARBA" id="ARBA00022692"/>
    </source>
</evidence>
<keyword evidence="10" id="KW-1208">Phospholipid metabolism</keyword>
<keyword evidence="8 11" id="KW-0472">Membrane</keyword>
<gene>
    <name evidence="12" type="ORF">AFULGI_00023120</name>
</gene>
<evidence type="ECO:0000313" key="12">
    <source>
        <dbReference type="EMBL" id="AIG99034.1"/>
    </source>
</evidence>
<accession>A0A075WIM5</accession>
<keyword evidence="9" id="KW-0594">Phospholipid biosynthesis</keyword>
<dbReference type="Pfam" id="PF01066">
    <property type="entry name" value="CDP-OH_P_transf"/>
    <property type="match status" value="1"/>
</dbReference>
<dbReference type="PANTHER" id="PTHR14269:SF61">
    <property type="entry name" value="CDP-DIACYLGLYCEROL--SERINE O-PHOSPHATIDYLTRANSFERASE"/>
    <property type="match status" value="1"/>
</dbReference>
<dbReference type="RefSeq" id="WP_010879536.1">
    <property type="nucleotide sequence ID" value="NZ_CP006577.1"/>
</dbReference>
<feature type="transmembrane region" description="Helical" evidence="11">
    <location>
        <begin position="89"/>
        <end position="107"/>
    </location>
</feature>
<evidence type="ECO:0000256" key="11">
    <source>
        <dbReference type="SAM" id="Phobius"/>
    </source>
</evidence>
<comment type="subcellular location">
    <subcellularLocation>
        <location evidence="1">Membrane</location>
        <topology evidence="1">Multi-pass membrane protein</topology>
    </subcellularLocation>
</comment>
<dbReference type="InterPro" id="IPR004533">
    <property type="entry name" value="CDP-diaglyc--ser_O-PTrfase"/>
</dbReference>
<evidence type="ECO:0000256" key="2">
    <source>
        <dbReference type="ARBA" id="ARBA00010441"/>
    </source>
</evidence>
<feature type="transmembrane region" description="Helical" evidence="11">
    <location>
        <begin position="12"/>
        <end position="33"/>
    </location>
</feature>
<dbReference type="NCBIfam" id="TIGR00473">
    <property type="entry name" value="pssA"/>
    <property type="match status" value="1"/>
</dbReference>
<dbReference type="InterPro" id="IPR000462">
    <property type="entry name" value="CDP-OH_P_trans"/>
</dbReference>
<keyword evidence="6 11" id="KW-1133">Transmembrane helix</keyword>
<dbReference type="AlphaFoldDB" id="A0A075WIM5"/>
<evidence type="ECO:0000256" key="4">
    <source>
        <dbReference type="ARBA" id="ARBA00022679"/>
    </source>
</evidence>
<evidence type="ECO:0000256" key="6">
    <source>
        <dbReference type="ARBA" id="ARBA00022989"/>
    </source>
</evidence>
<feature type="transmembrane region" description="Helical" evidence="11">
    <location>
        <begin position="114"/>
        <end position="133"/>
    </location>
</feature>
<dbReference type="PANTHER" id="PTHR14269">
    <property type="entry name" value="CDP-DIACYLGLYCEROL--GLYCEROL-3-PHOSPHATE 3-PHOSPHATIDYLTRANSFERASE-RELATED"/>
    <property type="match status" value="1"/>
</dbReference>
<dbReference type="InterPro" id="IPR050324">
    <property type="entry name" value="CDP-alcohol_PTase-I"/>
</dbReference>
<protein>
    <submittedName>
        <fullName evidence="12">CDP-diacylglycerol--serine O-phosphatidyltransferase</fullName>
        <ecNumber evidence="12">2.7.8.8</ecNumber>
    </submittedName>
</protein>
<dbReference type="InterPro" id="IPR043130">
    <property type="entry name" value="CDP-OH_PTrfase_TM_dom"/>
</dbReference>
<feature type="transmembrane region" description="Helical" evidence="11">
    <location>
        <begin position="166"/>
        <end position="182"/>
    </location>
</feature>
<keyword evidence="4 12" id="KW-0808">Transferase</keyword>
<dbReference type="EMBL" id="CP006577">
    <property type="protein sequence ID" value="AIG99034.1"/>
    <property type="molecule type" value="Genomic_DNA"/>
</dbReference>